<keyword evidence="4 12" id="KW-0050">Antiport</keyword>
<comment type="similarity">
    <text evidence="12">Belongs to the NhaA Na(+)/H(+) (TC 2.A.33) antiporter family.</text>
</comment>
<feature type="transmembrane region" description="Helical" evidence="12">
    <location>
        <begin position="125"/>
        <end position="145"/>
    </location>
</feature>
<comment type="catalytic activity">
    <reaction evidence="12">
        <text>Na(+)(in) + 2 H(+)(out) = Na(+)(out) + 2 H(+)(in)</text>
        <dbReference type="Rhea" id="RHEA:29251"/>
        <dbReference type="ChEBI" id="CHEBI:15378"/>
        <dbReference type="ChEBI" id="CHEBI:29101"/>
    </reaction>
</comment>
<feature type="domain" description="Thioredoxin" evidence="14">
    <location>
        <begin position="445"/>
        <end position="626"/>
    </location>
</feature>
<dbReference type="InterPro" id="IPR012336">
    <property type="entry name" value="Thioredoxin-like_fold"/>
</dbReference>
<evidence type="ECO:0000256" key="12">
    <source>
        <dbReference type="HAMAP-Rule" id="MF_01844"/>
    </source>
</evidence>
<dbReference type="EMBL" id="JAGSMN010000849">
    <property type="protein sequence ID" value="MBR7677164.1"/>
    <property type="molecule type" value="Genomic_DNA"/>
</dbReference>
<keyword evidence="16" id="KW-1185">Reference proteome</keyword>
<comment type="caution">
    <text evidence="15">The sequence shown here is derived from an EMBL/GenBank/DDBJ whole genome shotgun (WGS) entry which is preliminary data.</text>
</comment>
<evidence type="ECO:0000256" key="4">
    <source>
        <dbReference type="ARBA" id="ARBA00022449"/>
    </source>
</evidence>
<evidence type="ECO:0000313" key="15">
    <source>
        <dbReference type="EMBL" id="MBR7677164.1"/>
    </source>
</evidence>
<dbReference type="HAMAP" id="MF_01844">
    <property type="entry name" value="NhaA"/>
    <property type="match status" value="1"/>
</dbReference>
<gene>
    <name evidence="12 15" type="primary">nhaA</name>
    <name evidence="15" type="ORF">KDA82_30035</name>
</gene>
<keyword evidence="6 12" id="KW-0812">Transmembrane</keyword>
<evidence type="ECO:0000256" key="2">
    <source>
        <dbReference type="ARBA" id="ARBA00007006"/>
    </source>
</evidence>
<evidence type="ECO:0000256" key="11">
    <source>
        <dbReference type="ARBA" id="ARBA00023201"/>
    </source>
</evidence>
<evidence type="ECO:0000256" key="5">
    <source>
        <dbReference type="ARBA" id="ARBA00022475"/>
    </source>
</evidence>
<keyword evidence="9 12" id="KW-0406">Ion transport</keyword>
<dbReference type="InterPro" id="IPR013766">
    <property type="entry name" value="Thioredoxin_domain"/>
</dbReference>
<feature type="transmembrane region" description="Helical" evidence="12">
    <location>
        <begin position="207"/>
        <end position="226"/>
    </location>
</feature>
<feature type="transmembrane region" description="Helical" evidence="12">
    <location>
        <begin position="151"/>
        <end position="170"/>
    </location>
</feature>
<feature type="transmembrane region" description="Helical" evidence="12">
    <location>
        <begin position="316"/>
        <end position="334"/>
    </location>
</feature>
<evidence type="ECO:0000256" key="9">
    <source>
        <dbReference type="ARBA" id="ARBA00023065"/>
    </source>
</evidence>
<keyword evidence="10 12" id="KW-0472">Membrane</keyword>
<dbReference type="Pfam" id="PF06965">
    <property type="entry name" value="Na_H_antiport_1"/>
    <property type="match status" value="1"/>
</dbReference>
<feature type="region of interest" description="Disordered" evidence="13">
    <location>
        <begin position="1"/>
        <end position="20"/>
    </location>
</feature>
<evidence type="ECO:0000256" key="3">
    <source>
        <dbReference type="ARBA" id="ARBA00022448"/>
    </source>
</evidence>
<protein>
    <recommendedName>
        <fullName evidence="12">Na(+)/H(+) antiporter NhaA</fullName>
    </recommendedName>
    <alternativeName>
        <fullName evidence="12">Sodium/proton antiporter NhaA</fullName>
    </alternativeName>
</protein>
<dbReference type="InterPro" id="IPR023171">
    <property type="entry name" value="Na/H_antiporter_dom_sf"/>
</dbReference>
<evidence type="ECO:0000313" key="16">
    <source>
        <dbReference type="Proteomes" id="UP000675554"/>
    </source>
</evidence>
<dbReference type="PANTHER" id="PTHR30341">
    <property type="entry name" value="SODIUM ION/PROTON ANTIPORTER NHAA-RELATED"/>
    <property type="match status" value="1"/>
</dbReference>
<keyword evidence="5 12" id="KW-1003">Cell membrane</keyword>
<evidence type="ECO:0000256" key="6">
    <source>
        <dbReference type="ARBA" id="ARBA00022692"/>
    </source>
</evidence>
<feature type="transmembrane region" description="Helical" evidence="12">
    <location>
        <begin position="346"/>
        <end position="371"/>
    </location>
</feature>
<reference evidence="15" key="1">
    <citation type="submission" date="2021-04" db="EMBL/GenBank/DDBJ databases">
        <title>Sequencing of actinobacteria type strains.</title>
        <authorList>
            <person name="Nguyen G.-S."/>
            <person name="Wentzel A."/>
        </authorList>
    </citation>
    <scope>NUCLEOTIDE SEQUENCE</scope>
    <source>
        <strain evidence="15">DSM 42095</strain>
    </source>
</reference>
<keyword evidence="3 12" id="KW-0813">Transport</keyword>
<evidence type="ECO:0000256" key="10">
    <source>
        <dbReference type="ARBA" id="ARBA00023136"/>
    </source>
</evidence>
<sequence length="638" mass="68566">MGKGSTGSTGPAEAEAGPAERVSPARRLVARAGVLVSTDSFAATLLLAATLLALLWANSPWSGSYEAFWHSEFALRWGDTELAMDLRHWVNDGLMAVFFFVVGLEVRRELVLGDLTDRRRARVPLAAAVAGLALPALIFLLFNPSGDASRAWGVVISTDTAFLLGVLALVIPRGAVQLRPFLLALAVADDIGALLIIALFYTEQLALVPLIPAVCGLLAVVVLARFDQWRGPAYFVVSLVVWLGVEASGVHPTIAGVAIALLMPVHPPRRQDVEDAALLARRFRQSPSAEYARSARQSVDRAVSINERAHRLWQPWSALVIVPVFAVANAGVRLDGETLSAALRSPLTWGVVAGLVVGKTVGITGAAAWAVRMGMGTLPGGLRLPRLAGGAALSGIGFTISLFIIDLALKDPALQDQARVGVLLASVLAVLTGWLITRGYERLRPEEASKPPDRLVEPVDPDRDHVLGPDDAPLTLVEYADFECPFCGRATGSVDEVRRHFGERLRYVYRHYPLGDVHPHAALAAEASEAAAAQGGFWPMHDRLFARSHALTFDDLVAHADALGLDTDRFARELRLRLHERRVREDVRTGQVSGVRGTPTFFIGDELHQGPFDAVTLIERLTAADPGDGASRARTGST</sequence>
<organism evidence="15 16">
    <name type="scientific">Streptomyces daliensis</name>
    <dbReference type="NCBI Taxonomy" id="299421"/>
    <lineage>
        <taxon>Bacteria</taxon>
        <taxon>Bacillati</taxon>
        <taxon>Actinomycetota</taxon>
        <taxon>Actinomycetes</taxon>
        <taxon>Kitasatosporales</taxon>
        <taxon>Streptomycetaceae</taxon>
        <taxon>Streptomyces</taxon>
    </lineage>
</organism>
<dbReference type="InterPro" id="IPR004670">
    <property type="entry name" value="NhaA"/>
</dbReference>
<keyword evidence="8 12" id="KW-0915">Sodium</keyword>
<evidence type="ECO:0000256" key="7">
    <source>
        <dbReference type="ARBA" id="ARBA00022989"/>
    </source>
</evidence>
<keyword evidence="11 12" id="KW-0739">Sodium transport</keyword>
<accession>A0A8T4J6A2</accession>
<dbReference type="InterPro" id="IPR036249">
    <property type="entry name" value="Thioredoxin-like_sf"/>
</dbReference>
<dbReference type="GO" id="GO:0005886">
    <property type="term" value="C:plasma membrane"/>
    <property type="evidence" value="ECO:0007669"/>
    <property type="project" value="UniProtKB-SubCell"/>
</dbReference>
<evidence type="ECO:0000256" key="1">
    <source>
        <dbReference type="ARBA" id="ARBA00004429"/>
    </source>
</evidence>
<comment type="subcellular location">
    <subcellularLocation>
        <location evidence="1">Cell inner membrane</location>
        <topology evidence="1">Multi-pass membrane protein</topology>
    </subcellularLocation>
    <subcellularLocation>
        <location evidence="12">Cell membrane</location>
        <topology evidence="12">Multi-pass membrane protein</topology>
    </subcellularLocation>
</comment>
<dbReference type="Pfam" id="PF13462">
    <property type="entry name" value="Thioredoxin_4"/>
    <property type="match status" value="1"/>
</dbReference>
<dbReference type="Gene3D" id="3.40.30.10">
    <property type="entry name" value="Glutaredoxin"/>
    <property type="match status" value="1"/>
</dbReference>
<evidence type="ECO:0000256" key="13">
    <source>
        <dbReference type="SAM" id="MobiDB-lite"/>
    </source>
</evidence>
<feature type="transmembrane region" description="Helical" evidence="12">
    <location>
        <begin position="182"/>
        <end position="201"/>
    </location>
</feature>
<keyword evidence="7 12" id="KW-1133">Transmembrane helix</keyword>
<feature type="transmembrane region" description="Helical" evidence="12">
    <location>
        <begin position="233"/>
        <end position="263"/>
    </location>
</feature>
<dbReference type="PROSITE" id="PS51352">
    <property type="entry name" value="THIOREDOXIN_2"/>
    <property type="match status" value="1"/>
</dbReference>
<feature type="transmembrane region" description="Helical" evidence="12">
    <location>
        <begin position="421"/>
        <end position="440"/>
    </location>
</feature>
<comment type="similarity">
    <text evidence="2">In the N-terminal section; belongs to the NhaA Na(+)/H(+) (TC 2.A.33) antiporter family.</text>
</comment>
<evidence type="ECO:0000256" key="8">
    <source>
        <dbReference type="ARBA" id="ARBA00023053"/>
    </source>
</evidence>
<dbReference type="SUPFAM" id="SSF52833">
    <property type="entry name" value="Thioredoxin-like"/>
    <property type="match status" value="1"/>
</dbReference>
<dbReference type="PANTHER" id="PTHR30341:SF0">
    <property type="entry name" value="NA(+)_H(+) ANTIPORTER NHAA"/>
    <property type="match status" value="1"/>
</dbReference>
<comment type="function">
    <text evidence="12">Na(+)/H(+) antiporter that extrudes sodium in exchange for external protons.</text>
</comment>
<feature type="compositionally biased region" description="Low complexity" evidence="13">
    <location>
        <begin position="10"/>
        <end position="20"/>
    </location>
</feature>
<evidence type="ECO:0000259" key="14">
    <source>
        <dbReference type="PROSITE" id="PS51352"/>
    </source>
</evidence>
<name>A0A8T4J6A2_9ACTN</name>
<feature type="transmembrane region" description="Helical" evidence="12">
    <location>
        <begin position="34"/>
        <end position="57"/>
    </location>
</feature>
<dbReference type="NCBIfam" id="TIGR00773">
    <property type="entry name" value="NhaA"/>
    <property type="match status" value="1"/>
</dbReference>
<feature type="transmembrane region" description="Helical" evidence="12">
    <location>
        <begin position="391"/>
        <end position="409"/>
    </location>
</feature>
<proteinExistence type="inferred from homology"/>
<dbReference type="Gene3D" id="1.20.1530.10">
    <property type="entry name" value="Na+/H+ antiporter like domain"/>
    <property type="match status" value="1"/>
</dbReference>
<dbReference type="Proteomes" id="UP000675554">
    <property type="component" value="Unassembled WGS sequence"/>
</dbReference>
<dbReference type="AlphaFoldDB" id="A0A8T4J6A2"/>
<feature type="transmembrane region" description="Helical" evidence="12">
    <location>
        <begin position="86"/>
        <end position="104"/>
    </location>
</feature>
<dbReference type="GO" id="GO:0015385">
    <property type="term" value="F:sodium:proton antiporter activity"/>
    <property type="evidence" value="ECO:0007669"/>
    <property type="project" value="UniProtKB-UniRule"/>
</dbReference>
<dbReference type="GO" id="GO:0006885">
    <property type="term" value="P:regulation of pH"/>
    <property type="evidence" value="ECO:0007669"/>
    <property type="project" value="UniProtKB-UniRule"/>
</dbReference>